<feature type="transmembrane region" description="Helical" evidence="2">
    <location>
        <begin position="115"/>
        <end position="134"/>
    </location>
</feature>
<dbReference type="AlphaFoldDB" id="A0A099GEL1"/>
<keyword evidence="2" id="KW-0472">Membrane</keyword>
<evidence type="ECO:0000313" key="6">
    <source>
        <dbReference type="Proteomes" id="UP000029858"/>
    </source>
</evidence>
<gene>
    <name evidence="5" type="ORF">IX56_12585</name>
</gene>
<dbReference type="InterPro" id="IPR022472">
    <property type="entry name" value="VPLPA-CTERM"/>
</dbReference>
<dbReference type="NCBIfam" id="TIGR03370">
    <property type="entry name" value="VPLPA-CTERM"/>
    <property type="match status" value="1"/>
</dbReference>
<dbReference type="RefSeq" id="WP_036710817.1">
    <property type="nucleotide sequence ID" value="NZ_JRKQ01000073.1"/>
</dbReference>
<protein>
    <recommendedName>
        <fullName evidence="4">Ice-binding protein C-terminal domain-containing protein</fullName>
    </recommendedName>
</protein>
<evidence type="ECO:0000259" key="4">
    <source>
        <dbReference type="Pfam" id="PF07589"/>
    </source>
</evidence>
<feature type="compositionally biased region" description="Pro residues" evidence="1">
    <location>
        <begin position="90"/>
        <end position="114"/>
    </location>
</feature>
<keyword evidence="2" id="KW-0812">Transmembrane</keyword>
<evidence type="ECO:0000256" key="3">
    <source>
        <dbReference type="SAM" id="SignalP"/>
    </source>
</evidence>
<keyword evidence="3" id="KW-0732">Signal</keyword>
<feature type="chain" id="PRO_5001955501" description="Ice-binding protein C-terminal domain-containing protein" evidence="3">
    <location>
        <begin position="25"/>
        <end position="155"/>
    </location>
</feature>
<evidence type="ECO:0000256" key="2">
    <source>
        <dbReference type="SAM" id="Phobius"/>
    </source>
</evidence>
<dbReference type="Proteomes" id="UP000029858">
    <property type="component" value="Unassembled WGS sequence"/>
</dbReference>
<name>A0A099GEL1_9RHOB</name>
<dbReference type="EMBL" id="JRKQ01000073">
    <property type="protein sequence ID" value="KGJ21189.1"/>
    <property type="molecule type" value="Genomic_DNA"/>
</dbReference>
<sequence>MRYKSFIFASVILLSNSPVSSALAPGLSGPAHAGGYVAPFIEMMPATPPPAAPAGFTLCNEPAICAGLALAILAFLVSSGGKGSDGHVVPPAPEPPKPPVKPPGPPEVPPEVAPIPLPATAPLLLGGLGVMGAIRYRKSRREASVQPKGAGRDER</sequence>
<organism evidence="5 6">
    <name type="scientific">Paracoccus sanguinis</name>
    <dbReference type="NCBI Taxonomy" id="1545044"/>
    <lineage>
        <taxon>Bacteria</taxon>
        <taxon>Pseudomonadati</taxon>
        <taxon>Pseudomonadota</taxon>
        <taxon>Alphaproteobacteria</taxon>
        <taxon>Rhodobacterales</taxon>
        <taxon>Paracoccaceae</taxon>
        <taxon>Paracoccus</taxon>
    </lineage>
</organism>
<feature type="region of interest" description="Disordered" evidence="1">
    <location>
        <begin position="81"/>
        <end position="114"/>
    </location>
</feature>
<comment type="caution">
    <text evidence="5">The sequence shown here is derived from an EMBL/GenBank/DDBJ whole genome shotgun (WGS) entry which is preliminary data.</text>
</comment>
<proteinExistence type="predicted"/>
<evidence type="ECO:0000313" key="5">
    <source>
        <dbReference type="EMBL" id="KGJ21189.1"/>
    </source>
</evidence>
<dbReference type="Pfam" id="PF07589">
    <property type="entry name" value="PEP-CTERM"/>
    <property type="match status" value="1"/>
</dbReference>
<evidence type="ECO:0000256" key="1">
    <source>
        <dbReference type="SAM" id="MobiDB-lite"/>
    </source>
</evidence>
<accession>A0A099GEL1</accession>
<feature type="signal peptide" evidence="3">
    <location>
        <begin position="1"/>
        <end position="24"/>
    </location>
</feature>
<reference evidence="5 6" key="2">
    <citation type="submission" date="2014-10" db="EMBL/GenBank/DDBJ databases">
        <title>Paracoccus sanguinis sp. nov., isolated from clinical specimens of New York State patients.</title>
        <authorList>
            <person name="Mingle L.A."/>
            <person name="Cole J.A."/>
            <person name="Lapierre P."/>
            <person name="Musser K.A."/>
        </authorList>
    </citation>
    <scope>NUCLEOTIDE SEQUENCE [LARGE SCALE GENOMIC DNA]</scope>
    <source>
        <strain evidence="5 6">5503</strain>
    </source>
</reference>
<feature type="domain" description="Ice-binding protein C-terminal" evidence="4">
    <location>
        <begin position="114"/>
        <end position="138"/>
    </location>
</feature>
<dbReference type="InterPro" id="IPR013424">
    <property type="entry name" value="Ice-binding_C"/>
</dbReference>
<reference evidence="5 6" key="1">
    <citation type="submission" date="2014-09" db="EMBL/GenBank/DDBJ databases">
        <authorList>
            <person name="McGinnis J.M."/>
            <person name="Wolfgang W.J."/>
        </authorList>
    </citation>
    <scope>NUCLEOTIDE SEQUENCE [LARGE SCALE GENOMIC DNA]</scope>
    <source>
        <strain evidence="5 6">5503</strain>
    </source>
</reference>
<keyword evidence="2" id="KW-1133">Transmembrane helix</keyword>